<dbReference type="EMBL" id="AASDFP010000139">
    <property type="protein sequence ID" value="EFB2195489.1"/>
    <property type="molecule type" value="Genomic_DNA"/>
</dbReference>
<name>A0A8S7CVI7_ECOLX</name>
<protein>
    <submittedName>
        <fullName evidence="1">Uncharacterized protein</fullName>
    </submittedName>
</protein>
<proteinExistence type="predicted"/>
<reference evidence="1 2" key="1">
    <citation type="submission" date="2019-06" db="EMBL/GenBank/DDBJ databases">
        <authorList>
            <consortium name="NARMS: The National Antimicrobial Resistance Monitoring System"/>
        </authorList>
    </citation>
    <scope>NUCLEOTIDE SEQUENCE [LARGE SCALE GENOMIC DNA]</scope>
    <source>
        <strain evidence="1 2">FSIS11921886</strain>
    </source>
</reference>
<evidence type="ECO:0000313" key="2">
    <source>
        <dbReference type="Proteomes" id="UP000519859"/>
    </source>
</evidence>
<sequence>MIHKRGLSLEDLNNIEPELLDALYVYDTLIEPNGPKIEMLKHANLLYSIYMTSQNMTKEGRKKLNINDFDFLDILGDDSLTSKEKEIKRQEAIAAQSAANIKSMGEAMKARILAKQGKKLNGE</sequence>
<dbReference type="AlphaFoldDB" id="A0A8S7CVI7"/>
<accession>A0A8S7CVI7</accession>
<evidence type="ECO:0000313" key="1">
    <source>
        <dbReference type="EMBL" id="EFB2195489.1"/>
    </source>
</evidence>
<organism evidence="1 2">
    <name type="scientific">Escherichia coli</name>
    <dbReference type="NCBI Taxonomy" id="562"/>
    <lineage>
        <taxon>Bacteria</taxon>
        <taxon>Pseudomonadati</taxon>
        <taxon>Pseudomonadota</taxon>
        <taxon>Gammaproteobacteria</taxon>
        <taxon>Enterobacterales</taxon>
        <taxon>Enterobacteriaceae</taxon>
        <taxon>Escherichia</taxon>
    </lineage>
</organism>
<gene>
    <name evidence="1" type="ORF">FIJ20_25670</name>
</gene>
<comment type="caution">
    <text evidence="1">The sequence shown here is derived from an EMBL/GenBank/DDBJ whole genome shotgun (WGS) entry which is preliminary data.</text>
</comment>
<dbReference type="Proteomes" id="UP000519859">
    <property type="component" value="Unassembled WGS sequence"/>
</dbReference>
<dbReference type="RefSeq" id="WP_077941006.1">
    <property type="nucleotide sequence ID" value="NZ_BIAG01000022.1"/>
</dbReference>